<dbReference type="PROSITE" id="PS50294">
    <property type="entry name" value="WD_REPEATS_REGION"/>
    <property type="match status" value="1"/>
</dbReference>
<protein>
    <recommendedName>
        <fullName evidence="7">THO complex subunit 6</fullName>
    </recommendedName>
</protein>
<keyword evidence="2 4" id="KW-0853">WD repeat</keyword>
<dbReference type="Gene3D" id="2.130.10.10">
    <property type="entry name" value="YVTN repeat-like/Quinoprotein amine dehydrogenase"/>
    <property type="match status" value="1"/>
</dbReference>
<dbReference type="InterPro" id="IPR001680">
    <property type="entry name" value="WD40_rpt"/>
</dbReference>
<evidence type="ECO:0000256" key="3">
    <source>
        <dbReference type="ARBA" id="ARBA00022737"/>
    </source>
</evidence>
<dbReference type="InterPro" id="IPR019775">
    <property type="entry name" value="WD40_repeat_CS"/>
</dbReference>
<accession>A0A8J2RRN2</accession>
<dbReference type="GO" id="GO:0000347">
    <property type="term" value="C:THO complex"/>
    <property type="evidence" value="ECO:0007669"/>
    <property type="project" value="TreeGrafter"/>
</dbReference>
<dbReference type="GO" id="GO:0006406">
    <property type="term" value="P:mRNA export from nucleus"/>
    <property type="evidence" value="ECO:0007669"/>
    <property type="project" value="TreeGrafter"/>
</dbReference>
<evidence type="ECO:0000256" key="1">
    <source>
        <dbReference type="ARBA" id="ARBA00009728"/>
    </source>
</evidence>
<comment type="caution">
    <text evidence="5">The sequence shown here is derived from an EMBL/GenBank/DDBJ whole genome shotgun (WGS) entry which is preliminary data.</text>
</comment>
<feature type="repeat" description="WD" evidence="4">
    <location>
        <begin position="157"/>
        <end position="196"/>
    </location>
</feature>
<sequence>MPNIKSFYVTVLSEALSPCEEFLAAGTNFGNVNIFNIKSLYEEDEHHGPRDHLTLPQKCFSVSNKPLQAMTSLNDNLLVGGKNCIEGFSWNQLILPQNSDQKVKSCWTVDLRLPTDFGTKETVDCMINGENFTAFAACGDNNIHHVDLEYGKVKHAFSGHTDFIHSMSLVGNQLSSASEDGTVCIWDTRKSKPVHVITPHLESKLNRPHLGKWVGAVAMNEDWLVCGGGPHLGLYHLRSLTMSKVLLEEDAHGVNNVMFHEDNIIVGLDGPFVYHCLFSGDITVKMPTTPLRVYSICLQKKDTNKLLFVGGSGGDVDICTSTKLQDQVVRCLS</sequence>
<dbReference type="OrthoDB" id="273067at2759"/>
<dbReference type="EMBL" id="CAKKLH010000292">
    <property type="protein sequence ID" value="CAH0109444.1"/>
    <property type="molecule type" value="Genomic_DNA"/>
</dbReference>
<gene>
    <name evidence="5" type="ORF">DGAL_LOCUS12922</name>
</gene>
<name>A0A8J2RRN2_9CRUS</name>
<dbReference type="GO" id="GO:0000346">
    <property type="term" value="C:transcription export complex"/>
    <property type="evidence" value="ECO:0007669"/>
    <property type="project" value="TreeGrafter"/>
</dbReference>
<keyword evidence="3" id="KW-0677">Repeat</keyword>
<evidence type="ECO:0008006" key="7">
    <source>
        <dbReference type="Google" id="ProtNLM"/>
    </source>
</evidence>
<comment type="similarity">
    <text evidence="1">Belongs to the WD repeat THOC6 family.</text>
</comment>
<dbReference type="AlphaFoldDB" id="A0A8J2RRN2"/>
<dbReference type="InterPro" id="IPR036322">
    <property type="entry name" value="WD40_repeat_dom_sf"/>
</dbReference>
<dbReference type="InterPro" id="IPR042626">
    <property type="entry name" value="THOC6"/>
</dbReference>
<evidence type="ECO:0000313" key="5">
    <source>
        <dbReference type="EMBL" id="CAH0109444.1"/>
    </source>
</evidence>
<dbReference type="Proteomes" id="UP000789390">
    <property type="component" value="Unassembled WGS sequence"/>
</dbReference>
<keyword evidence="6" id="KW-1185">Reference proteome</keyword>
<dbReference type="SMART" id="SM00320">
    <property type="entry name" value="WD40"/>
    <property type="match status" value="1"/>
</dbReference>
<dbReference type="InterPro" id="IPR015943">
    <property type="entry name" value="WD40/YVTN_repeat-like_dom_sf"/>
</dbReference>
<dbReference type="Pfam" id="PF00400">
    <property type="entry name" value="WD40"/>
    <property type="match status" value="1"/>
</dbReference>
<proteinExistence type="inferred from homology"/>
<evidence type="ECO:0000256" key="4">
    <source>
        <dbReference type="PROSITE-ProRule" id="PRU00221"/>
    </source>
</evidence>
<dbReference type="PANTHER" id="PTHR44411">
    <property type="entry name" value="THO COMPLEX SUBUNIT 6 HOMOLOG"/>
    <property type="match status" value="1"/>
</dbReference>
<evidence type="ECO:0000313" key="6">
    <source>
        <dbReference type="Proteomes" id="UP000789390"/>
    </source>
</evidence>
<reference evidence="5" key="1">
    <citation type="submission" date="2021-11" db="EMBL/GenBank/DDBJ databases">
        <authorList>
            <person name="Schell T."/>
        </authorList>
    </citation>
    <scope>NUCLEOTIDE SEQUENCE</scope>
    <source>
        <strain evidence="5">M5</strain>
    </source>
</reference>
<organism evidence="5 6">
    <name type="scientific">Daphnia galeata</name>
    <dbReference type="NCBI Taxonomy" id="27404"/>
    <lineage>
        <taxon>Eukaryota</taxon>
        <taxon>Metazoa</taxon>
        <taxon>Ecdysozoa</taxon>
        <taxon>Arthropoda</taxon>
        <taxon>Crustacea</taxon>
        <taxon>Branchiopoda</taxon>
        <taxon>Diplostraca</taxon>
        <taxon>Cladocera</taxon>
        <taxon>Anomopoda</taxon>
        <taxon>Daphniidae</taxon>
        <taxon>Daphnia</taxon>
    </lineage>
</organism>
<dbReference type="PANTHER" id="PTHR44411:SF1">
    <property type="entry name" value="THO COMPLEX SUBUNIT 6 HOMOLOG"/>
    <property type="match status" value="1"/>
</dbReference>
<dbReference type="PROSITE" id="PS50082">
    <property type="entry name" value="WD_REPEATS_2"/>
    <property type="match status" value="1"/>
</dbReference>
<dbReference type="SUPFAM" id="SSF50978">
    <property type="entry name" value="WD40 repeat-like"/>
    <property type="match status" value="1"/>
</dbReference>
<evidence type="ECO:0000256" key="2">
    <source>
        <dbReference type="ARBA" id="ARBA00022574"/>
    </source>
</evidence>
<dbReference type="PROSITE" id="PS00678">
    <property type="entry name" value="WD_REPEATS_1"/>
    <property type="match status" value="1"/>
</dbReference>